<feature type="region of interest" description="Disordered" evidence="2">
    <location>
        <begin position="450"/>
        <end position="510"/>
    </location>
</feature>
<dbReference type="Proteomes" id="UP001140510">
    <property type="component" value="Unassembled WGS sequence"/>
</dbReference>
<dbReference type="AlphaFoldDB" id="A0A9W8Z9H8"/>
<feature type="compositionally biased region" description="Low complexity" evidence="2">
    <location>
        <begin position="7"/>
        <end position="24"/>
    </location>
</feature>
<feature type="region of interest" description="Disordered" evidence="2">
    <location>
        <begin position="724"/>
        <end position="778"/>
    </location>
</feature>
<feature type="compositionally biased region" description="Polar residues" evidence="2">
    <location>
        <begin position="729"/>
        <end position="749"/>
    </location>
</feature>
<feature type="compositionally biased region" description="Low complexity" evidence="2">
    <location>
        <begin position="111"/>
        <end position="121"/>
    </location>
</feature>
<evidence type="ECO:0000256" key="2">
    <source>
        <dbReference type="SAM" id="MobiDB-lite"/>
    </source>
</evidence>
<sequence length="778" mass="85829">MSQSSVAAPTSTAANEAASQSNNALVLPSINISAEGTRSPSTVPDRSPAPPSNAPLGTVPAASSLRSVAFANKVAEPLMIDSLLPRSRTVDKPSAGKDDDLVTAVAAAAAQSVPAASSSPAAHDDTDNFDDADATHDVEDMNDYDDDYEDPHDDELKLDDEEYIIPLYIEGRQRDTYTEYIKHKEDVFNEVSTHEQVQDENLDKIDRAFTYLKAVETHPDLTYAEAESATGSSSRSLADVQHGAQFGIDNSVKFKFLGQLLNNIRNKSMHIVILLDQDNEPLFNIVKTFLTAGQYNFKMPTRGHQSMVSPGYLLVTVFEKAKTPVIQGVHLVICLDGVQSAAEARQKKAPAAGKIIPVFHLVIPQTVGHIERYILPTAERRTRIETILAGLYKAQEHDQVGNAIDIDTPSVEEAAQLVATWLFPEEGQESTKWPLPSIGSVKSLIEWDTTQQSTRSAVSSPAPERTKRPLDEDEFDPAKRVRYTPQPRMVPDSSAVHAPEDTRISDSMPGTAASENARLAADLDKVSTTLHQEREKRREEAVMWDRQQTEHENRQEQYRKLFNEKAAVDHELKTMSDSRDQLRGKMNAQLDEIGRVREELEALRAFNSTSADEKDVEIIRLRKELEDAKVELEKARKSAKTQDETMDFLKEQYRKAQVIAGQAQSEVETLASTNAKLSQQASGEAARLKQMHLDRSAKNLMQQNKALQSENAVLKHRLKTVEEELARAKNNSGRSAYGTRGQSTTPQPKTRSRAASPAGGPRVARGGGRISNLVAEGM</sequence>
<protein>
    <recommendedName>
        <fullName evidence="5">HDA1 complex subunit</fullName>
    </recommendedName>
</protein>
<feature type="compositionally biased region" description="Polar residues" evidence="2">
    <location>
        <begin position="30"/>
        <end position="44"/>
    </location>
</feature>
<dbReference type="EMBL" id="JAPEVA010000079">
    <property type="protein sequence ID" value="KAJ4401047.1"/>
    <property type="molecule type" value="Genomic_DNA"/>
</dbReference>
<name>A0A9W8Z9H8_9PLEO</name>
<reference evidence="3" key="1">
    <citation type="submission" date="2022-10" db="EMBL/GenBank/DDBJ databases">
        <title>Tapping the CABI collections for fungal endophytes: first genome assemblies for Collariella, Neodidymelliopsis, Ascochyta clinopodiicola, Didymella pomorum, Didymosphaeria variabile, Neocosmospora piperis and Neocucurbitaria cava.</title>
        <authorList>
            <person name="Hill R."/>
        </authorList>
    </citation>
    <scope>NUCLEOTIDE SEQUENCE</scope>
    <source>
        <strain evidence="3">IMI 355091</strain>
    </source>
</reference>
<feature type="region of interest" description="Disordered" evidence="2">
    <location>
        <begin position="1"/>
        <end position="59"/>
    </location>
</feature>
<gene>
    <name evidence="3" type="ORF">N0V91_008187</name>
</gene>
<evidence type="ECO:0000313" key="4">
    <source>
        <dbReference type="Proteomes" id="UP001140510"/>
    </source>
</evidence>
<organism evidence="3 4">
    <name type="scientific">Didymella pomorum</name>
    <dbReference type="NCBI Taxonomy" id="749634"/>
    <lineage>
        <taxon>Eukaryota</taxon>
        <taxon>Fungi</taxon>
        <taxon>Dikarya</taxon>
        <taxon>Ascomycota</taxon>
        <taxon>Pezizomycotina</taxon>
        <taxon>Dothideomycetes</taxon>
        <taxon>Pleosporomycetidae</taxon>
        <taxon>Pleosporales</taxon>
        <taxon>Pleosporineae</taxon>
        <taxon>Didymellaceae</taxon>
        <taxon>Didymella</taxon>
    </lineage>
</organism>
<dbReference type="Pfam" id="PF11496">
    <property type="entry name" value="HDA2-3"/>
    <property type="match status" value="1"/>
</dbReference>
<dbReference type="Gene3D" id="3.40.50.12360">
    <property type="match status" value="1"/>
</dbReference>
<feature type="compositionally biased region" description="Low complexity" evidence="2">
    <location>
        <begin position="753"/>
        <end position="764"/>
    </location>
</feature>
<feature type="compositionally biased region" description="Acidic residues" evidence="2">
    <location>
        <begin position="140"/>
        <end position="154"/>
    </location>
</feature>
<feature type="coiled-coil region" evidence="1">
    <location>
        <begin position="579"/>
        <end position="652"/>
    </location>
</feature>
<dbReference type="OrthoDB" id="3647690at2759"/>
<dbReference type="GO" id="GO:0070823">
    <property type="term" value="C:HDA1 complex"/>
    <property type="evidence" value="ECO:0007669"/>
    <property type="project" value="InterPro"/>
</dbReference>
<proteinExistence type="predicted"/>
<feature type="compositionally biased region" description="Polar residues" evidence="2">
    <location>
        <begin position="450"/>
        <end position="459"/>
    </location>
</feature>
<comment type="caution">
    <text evidence="3">The sequence shown here is derived from an EMBL/GenBank/DDBJ whole genome shotgun (WGS) entry which is preliminary data.</text>
</comment>
<evidence type="ECO:0008006" key="5">
    <source>
        <dbReference type="Google" id="ProtNLM"/>
    </source>
</evidence>
<evidence type="ECO:0000313" key="3">
    <source>
        <dbReference type="EMBL" id="KAJ4401047.1"/>
    </source>
</evidence>
<keyword evidence="4" id="KW-1185">Reference proteome</keyword>
<evidence type="ECO:0000256" key="1">
    <source>
        <dbReference type="SAM" id="Coils"/>
    </source>
</evidence>
<keyword evidence="1" id="KW-0175">Coiled coil</keyword>
<dbReference type="InterPro" id="IPR021006">
    <property type="entry name" value="Hda2/3"/>
</dbReference>
<dbReference type="InterPro" id="IPR038609">
    <property type="entry name" value="HDA1_su2/3_sf"/>
</dbReference>
<accession>A0A9W8Z9H8</accession>
<feature type="region of interest" description="Disordered" evidence="2">
    <location>
        <begin position="111"/>
        <end position="154"/>
    </location>
</feature>